<dbReference type="PROSITE" id="PS50983">
    <property type="entry name" value="FE_B12_PBP"/>
    <property type="match status" value="1"/>
</dbReference>
<dbReference type="PRINTS" id="PR01715">
    <property type="entry name" value="FERRIBNDNGPP"/>
</dbReference>
<evidence type="ECO:0000256" key="5">
    <source>
        <dbReference type="ARBA" id="ARBA00022729"/>
    </source>
</evidence>
<evidence type="ECO:0000256" key="1">
    <source>
        <dbReference type="ARBA" id="ARBA00004196"/>
    </source>
</evidence>
<proteinExistence type="inferred from homology"/>
<evidence type="ECO:0000259" key="6">
    <source>
        <dbReference type="PROSITE" id="PS50983"/>
    </source>
</evidence>
<organism evidence="7 8">
    <name type="scientific">Ensifer adhaerens</name>
    <name type="common">Sinorhizobium morelense</name>
    <dbReference type="NCBI Taxonomy" id="106592"/>
    <lineage>
        <taxon>Bacteria</taxon>
        <taxon>Pseudomonadati</taxon>
        <taxon>Pseudomonadota</taxon>
        <taxon>Alphaproteobacteria</taxon>
        <taxon>Hyphomicrobiales</taxon>
        <taxon>Rhizobiaceae</taxon>
        <taxon>Sinorhizobium/Ensifer group</taxon>
        <taxon>Ensifer</taxon>
    </lineage>
</organism>
<feature type="domain" description="Fe/B12 periplasmic-binding" evidence="6">
    <location>
        <begin position="32"/>
        <end position="293"/>
    </location>
</feature>
<dbReference type="PATRIC" id="fig|106592.7.peg.1850"/>
<keyword evidence="4" id="KW-0406">Ion transport</keyword>
<dbReference type="GO" id="GO:0030288">
    <property type="term" value="C:outer membrane-bounded periplasmic space"/>
    <property type="evidence" value="ECO:0007669"/>
    <property type="project" value="TreeGrafter"/>
</dbReference>
<dbReference type="InterPro" id="IPR051313">
    <property type="entry name" value="Bact_iron-sidero_bind"/>
</dbReference>
<comment type="caution">
    <text evidence="7">The sequence shown here is derived from an EMBL/GenBank/DDBJ whole genome shotgun (WGS) entry which is preliminary data.</text>
</comment>
<name>A0A0L8BQD6_ENSAD</name>
<dbReference type="PANTHER" id="PTHR30532:SF1">
    <property type="entry name" value="IRON(3+)-HYDROXAMATE-BINDING PROTEIN FHUD"/>
    <property type="match status" value="1"/>
</dbReference>
<evidence type="ECO:0000256" key="4">
    <source>
        <dbReference type="ARBA" id="ARBA00022496"/>
    </source>
</evidence>
<comment type="similarity">
    <text evidence="2">Belongs to the bacterial solute-binding protein 8 family.</text>
</comment>
<keyword evidence="3" id="KW-0813">Transport</keyword>
<evidence type="ECO:0000256" key="2">
    <source>
        <dbReference type="ARBA" id="ARBA00008814"/>
    </source>
</evidence>
<keyword evidence="4" id="KW-0408">Iron</keyword>
<comment type="subcellular location">
    <subcellularLocation>
        <location evidence="1">Cell envelope</location>
    </subcellularLocation>
</comment>
<protein>
    <submittedName>
        <fullName evidence="7">Amino acid ABC transporter substrate-binding protein</fullName>
    </submittedName>
</protein>
<dbReference type="PANTHER" id="PTHR30532">
    <property type="entry name" value="IRON III DICITRATE-BINDING PERIPLASMIC PROTEIN"/>
    <property type="match status" value="1"/>
</dbReference>
<keyword evidence="4" id="KW-0410">Iron transport</keyword>
<dbReference type="EMBL" id="LGAP01000014">
    <property type="protein sequence ID" value="KOF16916.1"/>
    <property type="molecule type" value="Genomic_DNA"/>
</dbReference>
<dbReference type="Proteomes" id="UP000037425">
    <property type="component" value="Unassembled WGS sequence"/>
</dbReference>
<dbReference type="RefSeq" id="WP_053250630.1">
    <property type="nucleotide sequence ID" value="NZ_LGAP01000014.1"/>
</dbReference>
<dbReference type="AlphaFoldDB" id="A0A0L8BQD6"/>
<evidence type="ECO:0000313" key="8">
    <source>
        <dbReference type="Proteomes" id="UP000037425"/>
    </source>
</evidence>
<sequence>MNGRRLARREFLALGAAAALLPRSLRAEAGVRVATLDWALLETLLAIGANVVAATELLQFREVAVKPEIPAGVADLGLRGTPNFEALRLAAPDLIVNSNFYQWANERMSRIAPVETHSVYVSGQSPYALSESAALALGQRLKLDNAARFVDGARAELERLRQRLGGGDGRAVMPINLGDARHFRAFGADSIFGDVLARLGLENAWKDATSYSANAPVGIEALAAAPDAWIVLIPPHPLDALRRLEQSAFWNALPAVAGGRVLTLGSVNPYGAVPAALRFANLLVEGMLNARNG</sequence>
<dbReference type="InterPro" id="IPR002491">
    <property type="entry name" value="ABC_transptr_periplasmic_BD"/>
</dbReference>
<reference evidence="8" key="1">
    <citation type="submission" date="2015-07" db="EMBL/GenBank/DDBJ databases">
        <title>Whole genome sequence of an Ensifer adhaerens strain isolated from a cave pool in the Wind Cave National Park.</title>
        <authorList>
            <person name="Eng W.W.H."/>
            <person name="Gan H.M."/>
            <person name="Barton H.A."/>
            <person name="Savka M.A."/>
        </authorList>
    </citation>
    <scope>NUCLEOTIDE SEQUENCE [LARGE SCALE GENOMIC DNA]</scope>
    <source>
        <strain evidence="8">SD006</strain>
    </source>
</reference>
<dbReference type="Gene3D" id="3.40.50.1980">
    <property type="entry name" value="Nitrogenase molybdenum iron protein domain"/>
    <property type="match status" value="2"/>
</dbReference>
<dbReference type="OrthoDB" id="8370650at2"/>
<evidence type="ECO:0000256" key="3">
    <source>
        <dbReference type="ARBA" id="ARBA00022448"/>
    </source>
</evidence>
<evidence type="ECO:0000313" key="7">
    <source>
        <dbReference type="EMBL" id="KOF16916.1"/>
    </source>
</evidence>
<dbReference type="Pfam" id="PF01497">
    <property type="entry name" value="Peripla_BP_2"/>
    <property type="match status" value="1"/>
</dbReference>
<keyword evidence="5" id="KW-0732">Signal</keyword>
<dbReference type="SUPFAM" id="SSF53807">
    <property type="entry name" value="Helical backbone' metal receptor"/>
    <property type="match status" value="1"/>
</dbReference>
<dbReference type="GO" id="GO:1901678">
    <property type="term" value="P:iron coordination entity transport"/>
    <property type="evidence" value="ECO:0007669"/>
    <property type="project" value="UniProtKB-ARBA"/>
</dbReference>
<gene>
    <name evidence="7" type="ORF">AC244_20105</name>
</gene>
<accession>A0A0L8BQD6</accession>